<evidence type="ECO:0000256" key="4">
    <source>
        <dbReference type="PIRSR" id="PIRSR602081-1"/>
    </source>
</evidence>
<evidence type="ECO:0000256" key="2">
    <source>
        <dbReference type="ARBA" id="ARBA00022630"/>
    </source>
</evidence>
<dbReference type="AlphaFoldDB" id="A0A7S0CGF6"/>
<evidence type="ECO:0000259" key="7">
    <source>
        <dbReference type="Pfam" id="PF03441"/>
    </source>
</evidence>
<dbReference type="GO" id="GO:0005634">
    <property type="term" value="C:nucleus"/>
    <property type="evidence" value="ECO:0007669"/>
    <property type="project" value="TreeGrafter"/>
</dbReference>
<feature type="site" description="Electron transfer via tryptophanyl radical" evidence="5">
    <location>
        <position position="31"/>
    </location>
</feature>
<dbReference type="PANTHER" id="PTHR11455">
    <property type="entry name" value="CRYPTOCHROME"/>
    <property type="match status" value="1"/>
</dbReference>
<dbReference type="SUPFAM" id="SSF48173">
    <property type="entry name" value="Cryptochrome/photolyase FAD-binding domain"/>
    <property type="match status" value="1"/>
</dbReference>
<gene>
    <name evidence="8" type="ORF">PINE0816_LOCUS18513</name>
</gene>
<dbReference type="EMBL" id="HBEL01039781">
    <property type="protein sequence ID" value="CAD8422357.1"/>
    <property type="molecule type" value="Transcribed_RNA"/>
</dbReference>
<feature type="site" description="Electron transfer via tryptophanyl radical" evidence="5">
    <location>
        <position position="108"/>
    </location>
</feature>
<dbReference type="GO" id="GO:0003904">
    <property type="term" value="F:deoxyribodipyrimidine photo-lyase activity"/>
    <property type="evidence" value="ECO:0007669"/>
    <property type="project" value="TreeGrafter"/>
</dbReference>
<name>A0A7S0CGF6_9STRA</name>
<keyword evidence="2 4" id="KW-0285">Flavoprotein</keyword>
<feature type="region of interest" description="Disordered" evidence="6">
    <location>
        <begin position="214"/>
        <end position="243"/>
    </location>
</feature>
<dbReference type="GO" id="GO:0032922">
    <property type="term" value="P:circadian regulation of gene expression"/>
    <property type="evidence" value="ECO:0007669"/>
    <property type="project" value="TreeGrafter"/>
</dbReference>
<dbReference type="InterPro" id="IPR005101">
    <property type="entry name" value="Cryptochr/Photolyase_FAD-bd"/>
</dbReference>
<dbReference type="GO" id="GO:0071949">
    <property type="term" value="F:FAD binding"/>
    <property type="evidence" value="ECO:0007669"/>
    <property type="project" value="TreeGrafter"/>
</dbReference>
<comment type="similarity">
    <text evidence="1">Belongs to the DNA photolyase class-1 family.</text>
</comment>
<protein>
    <recommendedName>
        <fullName evidence="7">Cryptochrome/DNA photolyase FAD-binding domain-containing protein</fullName>
    </recommendedName>
</protein>
<comment type="cofactor">
    <cofactor evidence="4">
        <name>FAD</name>
        <dbReference type="ChEBI" id="CHEBI:57692"/>
    </cofactor>
    <text evidence="4">Binds 1 FAD per subunit.</text>
</comment>
<organism evidence="8">
    <name type="scientific">Proboscia inermis</name>
    <dbReference type="NCBI Taxonomy" id="420281"/>
    <lineage>
        <taxon>Eukaryota</taxon>
        <taxon>Sar</taxon>
        <taxon>Stramenopiles</taxon>
        <taxon>Ochrophyta</taxon>
        <taxon>Bacillariophyta</taxon>
        <taxon>Coscinodiscophyceae</taxon>
        <taxon>Rhizosoleniophycidae</taxon>
        <taxon>Rhizosoleniales</taxon>
        <taxon>Rhizosoleniaceae</taxon>
        <taxon>Proboscia</taxon>
    </lineage>
</organism>
<dbReference type="Gene3D" id="1.10.579.10">
    <property type="entry name" value="DNA Cyclobutane Dipyrimidine Photolyase, subunit A, domain 3"/>
    <property type="match status" value="1"/>
</dbReference>
<feature type="binding site" evidence="4">
    <location>
        <begin position="98"/>
        <end position="100"/>
    </location>
    <ligand>
        <name>FAD</name>
        <dbReference type="ChEBI" id="CHEBI:57692"/>
    </ligand>
</feature>
<dbReference type="GO" id="GO:0005737">
    <property type="term" value="C:cytoplasm"/>
    <property type="evidence" value="ECO:0007669"/>
    <property type="project" value="TreeGrafter"/>
</dbReference>
<dbReference type="PANTHER" id="PTHR11455:SF9">
    <property type="entry name" value="CRYPTOCHROME CIRCADIAN CLOCK 5 ISOFORM X1"/>
    <property type="match status" value="1"/>
</dbReference>
<proteinExistence type="inferred from homology"/>
<accession>A0A7S0CGF6</accession>
<feature type="domain" description="Cryptochrome/DNA photolyase FAD-binding" evidence="7">
    <location>
        <begin position="2"/>
        <end position="196"/>
    </location>
</feature>
<dbReference type="Pfam" id="PF03441">
    <property type="entry name" value="FAD_binding_7"/>
    <property type="match status" value="1"/>
</dbReference>
<evidence type="ECO:0000256" key="3">
    <source>
        <dbReference type="ARBA" id="ARBA00022827"/>
    </source>
</evidence>
<dbReference type="InterPro" id="IPR002081">
    <property type="entry name" value="Cryptochrome/DNA_photolyase_1"/>
</dbReference>
<dbReference type="GO" id="GO:0043153">
    <property type="term" value="P:entrainment of circadian clock by photoperiod"/>
    <property type="evidence" value="ECO:0007669"/>
    <property type="project" value="TreeGrafter"/>
</dbReference>
<evidence type="ECO:0000256" key="1">
    <source>
        <dbReference type="ARBA" id="ARBA00005862"/>
    </source>
</evidence>
<dbReference type="GO" id="GO:0003677">
    <property type="term" value="F:DNA binding"/>
    <property type="evidence" value="ECO:0007669"/>
    <property type="project" value="TreeGrafter"/>
</dbReference>
<sequence length="243" mass="28250">MLWREYNYLKSYTTPNFDLMEGNPVARQIPWDDDPQLVQQWKNGKTGYPYIDAIMTQLKTEGWIHHLARHSVACFLTRGDLWQSWEKGAEVFEEELLDADWSLNNFNWQWLSCTAHFYQYFRCYSPVAFGKKTDKHGEYIKKWIPALRKFPTKYIYEPWMAPLEVQRTCGVMIGKDYPAPVVDHKSVSKANMGRMKEAYDAAKAGDSVVARKTAVAPERTSAPKRKANSMKSFVTVTKRKKSS</sequence>
<feature type="site" description="Electron transfer via tryptophanyl radical" evidence="5">
    <location>
        <position position="85"/>
    </location>
</feature>
<evidence type="ECO:0000313" key="8">
    <source>
        <dbReference type="EMBL" id="CAD8422357.1"/>
    </source>
</evidence>
<evidence type="ECO:0000256" key="6">
    <source>
        <dbReference type="SAM" id="MobiDB-lite"/>
    </source>
</evidence>
<keyword evidence="3 4" id="KW-0274">FAD</keyword>
<evidence type="ECO:0000256" key="5">
    <source>
        <dbReference type="PIRSR" id="PIRSR602081-2"/>
    </source>
</evidence>
<dbReference type="InterPro" id="IPR036134">
    <property type="entry name" value="Crypto/Photolyase_FAD-like_sf"/>
</dbReference>
<reference evidence="8" key="1">
    <citation type="submission" date="2021-01" db="EMBL/GenBank/DDBJ databases">
        <authorList>
            <person name="Corre E."/>
            <person name="Pelletier E."/>
            <person name="Niang G."/>
            <person name="Scheremetjew M."/>
            <person name="Finn R."/>
            <person name="Kale V."/>
            <person name="Holt S."/>
            <person name="Cochrane G."/>
            <person name="Meng A."/>
            <person name="Brown T."/>
            <person name="Cohen L."/>
        </authorList>
    </citation>
    <scope>NUCLEOTIDE SEQUENCE</scope>
    <source>
        <strain evidence="8">CCAP1064/1</strain>
    </source>
</reference>